<reference evidence="1" key="1">
    <citation type="submission" date="2021-11" db="EMBL/GenBank/DDBJ databases">
        <title>Fusarium solani-melongenae Genome sequencing and assembly.</title>
        <authorList>
            <person name="Xie S."/>
            <person name="Huang L."/>
            <person name="Zhang X."/>
        </authorList>
    </citation>
    <scope>NUCLEOTIDE SEQUENCE</scope>
    <source>
        <strain evidence="1">CRI 24-3</strain>
    </source>
</reference>
<sequence length="173" mass="20092">MQNMMKEFFDSDFKPPERLPVNHAFLQALRGMVQSMNYIRDPEVWGRLVAINRNLRREFLILERAHFQNTGIRDHVVDAWDEFIRDELQLTLRYAQSFVTDWSNAGMNLYQPYSTNQLVAELVQTMLSLLGDSNDLDFDLDTLKGPRDPQNPDAPEDSEGLDGLEKLEDLSLE</sequence>
<gene>
    <name evidence="1" type="ORF">LCI18_004840</name>
</gene>
<name>A0ACD3YY98_FUSSC</name>
<evidence type="ECO:0000313" key="2">
    <source>
        <dbReference type="Proteomes" id="UP000830768"/>
    </source>
</evidence>
<dbReference type="EMBL" id="CP090033">
    <property type="protein sequence ID" value="UPK93905.1"/>
    <property type="molecule type" value="Genomic_DNA"/>
</dbReference>
<proteinExistence type="predicted"/>
<keyword evidence="2" id="KW-1185">Reference proteome</keyword>
<evidence type="ECO:0000313" key="1">
    <source>
        <dbReference type="EMBL" id="UPK93905.1"/>
    </source>
</evidence>
<protein>
    <submittedName>
        <fullName evidence="1">Uncharacterized protein</fullName>
    </submittedName>
</protein>
<organism evidence="1 2">
    <name type="scientific">Fusarium solani subsp. cucurbitae</name>
    <name type="common">Neocosmosporum cucurbitae</name>
    <dbReference type="NCBI Taxonomy" id="2747967"/>
    <lineage>
        <taxon>Eukaryota</taxon>
        <taxon>Fungi</taxon>
        <taxon>Dikarya</taxon>
        <taxon>Ascomycota</taxon>
        <taxon>Pezizomycotina</taxon>
        <taxon>Sordariomycetes</taxon>
        <taxon>Hypocreomycetidae</taxon>
        <taxon>Hypocreales</taxon>
        <taxon>Nectriaceae</taxon>
        <taxon>Fusarium</taxon>
        <taxon>Fusarium solani species complex</taxon>
    </lineage>
</organism>
<dbReference type="Proteomes" id="UP000830768">
    <property type="component" value="Chromosome 4"/>
</dbReference>
<accession>A0ACD3YY98</accession>